<dbReference type="PANTHER" id="PTHR24637:SF315">
    <property type="entry name" value="CUTICLE COLLAGEN 40"/>
    <property type="match status" value="1"/>
</dbReference>
<feature type="compositionally biased region" description="Pro residues" evidence="2">
    <location>
        <begin position="394"/>
        <end position="406"/>
    </location>
</feature>
<keyword evidence="3" id="KW-1133">Transmembrane helix</keyword>
<dbReference type="InterPro" id="IPR008160">
    <property type="entry name" value="Collagen"/>
</dbReference>
<evidence type="ECO:0000313" key="5">
    <source>
        <dbReference type="Proteomes" id="UP000887572"/>
    </source>
</evidence>
<feature type="compositionally biased region" description="Low complexity" evidence="2">
    <location>
        <begin position="368"/>
        <end position="393"/>
    </location>
</feature>
<dbReference type="Pfam" id="PF01484">
    <property type="entry name" value="Col_cuticle_N"/>
    <property type="match status" value="1"/>
</dbReference>
<evidence type="ECO:0000256" key="2">
    <source>
        <dbReference type="SAM" id="MobiDB-lite"/>
    </source>
</evidence>
<sequence length="468" mass="48646">MLVETKGRSDRTGKKFGLMGSRRHMDLEDLNRRLWQFRDNVHLHFFRDHPPFLPICGGRKGKMHQKEERDHSNPPSKQREEEDDLKVLMAEAERFKRLAFLGVMVCTVATLTASMCVPMLYSYTHYIQTSLRDEVGFCVHRTHNLYNEFAKYEIVRRPKRSSSLASQFLISGHGGLSEALFTPNNAQRRKSRQGGYEQVIAGYAASGSQSQLTPPAPSAPANAYGGNQSPPTAPQQQTPPPPINYGPSPSAAPAPAVSVPHQQQQEQAEEQCCSCAVGPAGEPGLPGEDGKDGKDGLPGQAGQEGADAQEQGQTSGGYDEFCFDCPAAYPGPPGALGPKGPPGQPGLPGQPGIPGAPGLQGPPGPAGPLGANGPPGQPGPRGLDGQLSDVPGIHGPPGPIGPPGLPGLPGEAGLQGQSKAGPPGPPGDAGLPGLPGQPGQAGQNASDGEPGGKGGCDHCPAPRTAPGY</sequence>
<reference evidence="6" key="1">
    <citation type="submission" date="2022-11" db="UniProtKB">
        <authorList>
            <consortium name="WormBaseParasite"/>
        </authorList>
    </citation>
    <scope>IDENTIFICATION</scope>
</reference>
<name>A0A914HW92_GLORO</name>
<evidence type="ECO:0000256" key="3">
    <source>
        <dbReference type="SAM" id="Phobius"/>
    </source>
</evidence>
<evidence type="ECO:0000259" key="4">
    <source>
        <dbReference type="SMART" id="SM01088"/>
    </source>
</evidence>
<dbReference type="AlphaFoldDB" id="A0A914HW92"/>
<feature type="compositionally biased region" description="Basic and acidic residues" evidence="2">
    <location>
        <begin position="64"/>
        <end position="80"/>
    </location>
</feature>
<evidence type="ECO:0000256" key="1">
    <source>
        <dbReference type="ARBA" id="ARBA00022737"/>
    </source>
</evidence>
<feature type="transmembrane region" description="Helical" evidence="3">
    <location>
        <begin position="98"/>
        <end position="121"/>
    </location>
</feature>
<keyword evidence="5" id="KW-1185">Reference proteome</keyword>
<feature type="region of interest" description="Disordered" evidence="2">
    <location>
        <begin position="279"/>
        <end position="319"/>
    </location>
</feature>
<dbReference type="Pfam" id="PF01391">
    <property type="entry name" value="Collagen"/>
    <property type="match status" value="1"/>
</dbReference>
<organism evidence="5 6">
    <name type="scientific">Globodera rostochiensis</name>
    <name type="common">Golden nematode worm</name>
    <name type="synonym">Heterodera rostochiensis</name>
    <dbReference type="NCBI Taxonomy" id="31243"/>
    <lineage>
        <taxon>Eukaryota</taxon>
        <taxon>Metazoa</taxon>
        <taxon>Ecdysozoa</taxon>
        <taxon>Nematoda</taxon>
        <taxon>Chromadorea</taxon>
        <taxon>Rhabditida</taxon>
        <taxon>Tylenchina</taxon>
        <taxon>Tylenchomorpha</taxon>
        <taxon>Tylenchoidea</taxon>
        <taxon>Heteroderidae</taxon>
        <taxon>Heteroderinae</taxon>
        <taxon>Globodera</taxon>
    </lineage>
</organism>
<dbReference type="SMART" id="SM01088">
    <property type="entry name" value="Col_cuticle_N"/>
    <property type="match status" value="1"/>
</dbReference>
<dbReference type="Proteomes" id="UP000887572">
    <property type="component" value="Unplaced"/>
</dbReference>
<protein>
    <submittedName>
        <fullName evidence="6">Nematode cuticle collagen N-terminal domain-containing protein</fullName>
    </submittedName>
</protein>
<dbReference type="InterPro" id="IPR002486">
    <property type="entry name" value="Col_cuticle_N"/>
</dbReference>
<feature type="region of interest" description="Disordered" evidence="2">
    <location>
        <begin position="57"/>
        <end position="83"/>
    </location>
</feature>
<feature type="region of interest" description="Disordered" evidence="2">
    <location>
        <begin position="333"/>
        <end position="468"/>
    </location>
</feature>
<keyword evidence="3" id="KW-0472">Membrane</keyword>
<feature type="region of interest" description="Disordered" evidence="2">
    <location>
        <begin position="206"/>
        <end position="265"/>
    </location>
</feature>
<feature type="domain" description="Nematode cuticle collagen N-terminal" evidence="4">
    <location>
        <begin position="97"/>
        <end position="149"/>
    </location>
</feature>
<feature type="compositionally biased region" description="Low complexity" evidence="2">
    <location>
        <begin position="245"/>
        <end position="265"/>
    </location>
</feature>
<evidence type="ECO:0000313" key="6">
    <source>
        <dbReference type="WBParaSite" id="Gr19_v10_g5247.t1"/>
    </source>
</evidence>
<keyword evidence="1" id="KW-0677">Repeat</keyword>
<accession>A0A914HW92</accession>
<feature type="compositionally biased region" description="Pro residues" evidence="2">
    <location>
        <begin position="231"/>
        <end position="244"/>
    </location>
</feature>
<keyword evidence="3" id="KW-0812">Transmembrane</keyword>
<dbReference type="PANTHER" id="PTHR24637">
    <property type="entry name" value="COLLAGEN"/>
    <property type="match status" value="1"/>
</dbReference>
<feature type="compositionally biased region" description="Low complexity" evidence="2">
    <location>
        <begin position="300"/>
        <end position="313"/>
    </location>
</feature>
<dbReference type="GO" id="GO:0042302">
    <property type="term" value="F:structural constituent of cuticle"/>
    <property type="evidence" value="ECO:0007669"/>
    <property type="project" value="InterPro"/>
</dbReference>
<feature type="compositionally biased region" description="Pro residues" evidence="2">
    <location>
        <begin position="333"/>
        <end position="345"/>
    </location>
</feature>
<proteinExistence type="predicted"/>
<feature type="compositionally biased region" description="Low complexity" evidence="2">
    <location>
        <begin position="428"/>
        <end position="443"/>
    </location>
</feature>
<dbReference type="WBParaSite" id="Gr19_v10_g5247.t1">
    <property type="protein sequence ID" value="Gr19_v10_g5247.t1"/>
    <property type="gene ID" value="Gr19_v10_g5247"/>
</dbReference>